<evidence type="ECO:0000313" key="2">
    <source>
        <dbReference type="Proteomes" id="UP000005801"/>
    </source>
</evidence>
<dbReference type="AlphaFoldDB" id="A6GFB2"/>
<evidence type="ECO:0000313" key="1">
    <source>
        <dbReference type="EMBL" id="EDM75453.1"/>
    </source>
</evidence>
<dbReference type="Proteomes" id="UP000005801">
    <property type="component" value="Unassembled WGS sequence"/>
</dbReference>
<dbReference type="EMBL" id="ABCS01000091">
    <property type="protein sequence ID" value="EDM75453.1"/>
    <property type="molecule type" value="Genomic_DNA"/>
</dbReference>
<dbReference type="RefSeq" id="WP_006975402.1">
    <property type="nucleotide sequence ID" value="NZ_ABCS01000091.1"/>
</dbReference>
<reference evidence="1 2" key="1">
    <citation type="submission" date="2007-06" db="EMBL/GenBank/DDBJ databases">
        <authorList>
            <person name="Shimkets L."/>
            <person name="Ferriera S."/>
            <person name="Johnson J."/>
            <person name="Kravitz S."/>
            <person name="Beeson K."/>
            <person name="Sutton G."/>
            <person name="Rogers Y.-H."/>
            <person name="Friedman R."/>
            <person name="Frazier M."/>
            <person name="Venter J.C."/>
        </authorList>
    </citation>
    <scope>NUCLEOTIDE SEQUENCE [LARGE SCALE GENOMIC DNA]</scope>
    <source>
        <strain evidence="1 2">SIR-1</strain>
    </source>
</reference>
<sequence>MSSSSFTGMLEVMNPRASTSSQRSFLAAISSAFGDRARHFGAALGLGALTCISACAPDEGPPRCDDFDHGIELEAASGLSPQDFEVVCDTQWTAAMAAWAPAESRLVPPAHAGLSLHPQGGYLVDFGSDHPSSALSEWFGMFEAVGSTDPSEARTLRVDGDIAAQWSSPAERIRVDGQGQLWGVDAGHPPGAEGTLDIELEAASLVQIDAETGAITAGSAWSFPPGAQDLDLVAAAEGEPGLWFTLRTEGGASERLYRLSSLDEDPAIIVERPTPNTDLISGWMSVQPLPDGGVAWGRGRGMLDVHAADGALRWTFEAPVEELERASVPILAANADGQGAIAWAVGGRLYLRGVDMVDGSTTWERDYARYAIAPGELCTEAPGCGLVQWPSGIVASPNGGFVLVSMDGFPSHDCAFQPLVLELDGAGEGIRGHRVGTCGTAAPVGYDASGALVIDGQATEDGEGADRFLIRLEP</sequence>
<comment type="caution">
    <text evidence="1">The sequence shown here is derived from an EMBL/GenBank/DDBJ whole genome shotgun (WGS) entry which is preliminary data.</text>
</comment>
<gene>
    <name evidence="1" type="ORF">PPSIR1_14595</name>
</gene>
<proteinExistence type="predicted"/>
<accession>A6GFB2</accession>
<protein>
    <submittedName>
        <fullName evidence="1">Uncharacterized protein</fullName>
    </submittedName>
</protein>
<name>A6GFB2_9BACT</name>
<keyword evidence="2" id="KW-1185">Reference proteome</keyword>
<organism evidence="1 2">
    <name type="scientific">Plesiocystis pacifica SIR-1</name>
    <dbReference type="NCBI Taxonomy" id="391625"/>
    <lineage>
        <taxon>Bacteria</taxon>
        <taxon>Pseudomonadati</taxon>
        <taxon>Myxococcota</taxon>
        <taxon>Polyangia</taxon>
        <taxon>Nannocystales</taxon>
        <taxon>Nannocystaceae</taxon>
        <taxon>Plesiocystis</taxon>
    </lineage>
</organism>